<proteinExistence type="predicted"/>
<feature type="region of interest" description="Disordered" evidence="1">
    <location>
        <begin position="263"/>
        <end position="288"/>
    </location>
</feature>
<evidence type="ECO:0000313" key="2">
    <source>
        <dbReference type="EMBL" id="KAG7531009.1"/>
    </source>
</evidence>
<sequence>MPSEDMRVLNFQDSDFNGFPPDDIWNRMNYLQQRVMDAFTHSDRCNINLKFPDWESLVREEMIEEIDRRAVFEILEDQVKWTSWLFVRHIFASLARFFDRKGPRSDWTEVEAEMRQAIHALASEQPLEEEYRKACKECFEEAANMYWPKKSLIDRIEPNTKGVFDVHSSPSIASHRIEVHLSLTLEVKVAYKAIPQPTINLIPVSQPTFNLLEAEGVLSFEFPLVAEADTVSSDTTTDTIGRSLTNSIFRSWTGFTSASAVNQAHPMPDSKHGPASMYLSGSAGAPEESWSDWYRRSLRESLVWQ</sequence>
<keyword evidence="3" id="KW-1185">Reference proteome</keyword>
<reference evidence="2" key="1">
    <citation type="submission" date="2020-04" db="EMBL/GenBank/DDBJ databases">
        <title>Analysis of mating type loci in Filobasidium floriforme.</title>
        <authorList>
            <person name="Nowrousian M."/>
        </authorList>
    </citation>
    <scope>NUCLEOTIDE SEQUENCE</scope>
    <source>
        <strain evidence="2">CBS 6242</strain>
    </source>
</reference>
<protein>
    <submittedName>
        <fullName evidence="2">Uncharacterized protein</fullName>
    </submittedName>
</protein>
<name>A0A8K0NPQ1_9TREE</name>
<organism evidence="2 3">
    <name type="scientific">Filobasidium floriforme</name>
    <dbReference type="NCBI Taxonomy" id="5210"/>
    <lineage>
        <taxon>Eukaryota</taxon>
        <taxon>Fungi</taxon>
        <taxon>Dikarya</taxon>
        <taxon>Basidiomycota</taxon>
        <taxon>Agaricomycotina</taxon>
        <taxon>Tremellomycetes</taxon>
        <taxon>Filobasidiales</taxon>
        <taxon>Filobasidiaceae</taxon>
        <taxon>Filobasidium</taxon>
    </lineage>
</organism>
<dbReference type="AlphaFoldDB" id="A0A8K0NPQ1"/>
<gene>
    <name evidence="2" type="ORF">FFLO_04620</name>
</gene>
<evidence type="ECO:0000313" key="3">
    <source>
        <dbReference type="Proteomes" id="UP000812966"/>
    </source>
</evidence>
<comment type="caution">
    <text evidence="2">The sequence shown here is derived from an EMBL/GenBank/DDBJ whole genome shotgun (WGS) entry which is preliminary data.</text>
</comment>
<dbReference type="Proteomes" id="UP000812966">
    <property type="component" value="Unassembled WGS sequence"/>
</dbReference>
<accession>A0A8K0NPQ1</accession>
<dbReference type="EMBL" id="JABELV010000101">
    <property type="protein sequence ID" value="KAG7531009.1"/>
    <property type="molecule type" value="Genomic_DNA"/>
</dbReference>
<evidence type="ECO:0000256" key="1">
    <source>
        <dbReference type="SAM" id="MobiDB-lite"/>
    </source>
</evidence>